<evidence type="ECO:0000313" key="2">
    <source>
        <dbReference type="Proteomes" id="UP000030491"/>
    </source>
</evidence>
<proteinExistence type="predicted"/>
<gene>
    <name evidence="1" type="ORF">EU93_0024</name>
</gene>
<dbReference type="Pfam" id="PF06080">
    <property type="entry name" value="DUF938"/>
    <property type="match status" value="1"/>
</dbReference>
<reference evidence="2" key="1">
    <citation type="journal article" date="2014" name="Sci. Data">
        <title>Genomes of diverse isolates of the marine cyanobacterium Prochlorococcus.</title>
        <authorList>
            <person name="Biller S."/>
            <person name="Berube P."/>
            <person name="Thompson J."/>
            <person name="Kelly L."/>
            <person name="Roggensack S."/>
            <person name="Awad L."/>
            <person name="Roache-Johnson K."/>
            <person name="Ding H."/>
            <person name="Giovannoni S.J."/>
            <person name="Moore L.R."/>
            <person name="Chisholm S.W."/>
        </authorList>
    </citation>
    <scope>NUCLEOTIDE SEQUENCE [LARGE SCALE GENOMIC DNA]</scope>
</reference>
<dbReference type="SUPFAM" id="SSF53335">
    <property type="entry name" value="S-adenosyl-L-methionine-dependent methyltransferases"/>
    <property type="match status" value="1"/>
</dbReference>
<comment type="caution">
    <text evidence="1">The sequence shown here is derived from an EMBL/GenBank/DDBJ whole genome shotgun (WGS) entry which is preliminary data.</text>
</comment>
<dbReference type="InterPro" id="IPR010342">
    <property type="entry name" value="DUF938"/>
</dbReference>
<dbReference type="PANTHER" id="PTHR20974">
    <property type="entry name" value="UPF0585 PROTEIN CG18661"/>
    <property type="match status" value="1"/>
</dbReference>
<evidence type="ECO:0008006" key="3">
    <source>
        <dbReference type="Google" id="ProtNLM"/>
    </source>
</evidence>
<protein>
    <recommendedName>
        <fullName evidence="3">SAM-dependent methyltransferase</fullName>
    </recommendedName>
</protein>
<sequence length="175" mass="20162">MEIGSGSGEHGVFFQKRFPKIIWQTSDPDLLHRTSISSWINHEELNNKMPQPIVIDLEKIPWIIPLKILNSLQGIVCINVIHVAKWTSTIALFKESGKLLNKGQFLIFYGPFKIGNKHTSQSNYSFDNLLKIKNDLWGIRNLEHVSDEGKKNGFLKEDTIIMPANNFLIIYRKIF</sequence>
<dbReference type="PANTHER" id="PTHR20974:SF0">
    <property type="entry name" value="UPF0585 PROTEIN CG18661"/>
    <property type="match status" value="1"/>
</dbReference>
<name>A0A0A1ZWP4_PROMR</name>
<organism evidence="1 2">
    <name type="scientific">Prochlorococcus marinus str. MIT 9116</name>
    <dbReference type="NCBI Taxonomy" id="167544"/>
    <lineage>
        <taxon>Bacteria</taxon>
        <taxon>Bacillati</taxon>
        <taxon>Cyanobacteriota</taxon>
        <taxon>Cyanophyceae</taxon>
        <taxon>Synechococcales</taxon>
        <taxon>Prochlorococcaceae</taxon>
        <taxon>Prochlorococcus</taxon>
    </lineage>
</organism>
<dbReference type="Proteomes" id="UP000030491">
    <property type="component" value="Unassembled WGS sequence"/>
</dbReference>
<dbReference type="Gene3D" id="3.40.50.150">
    <property type="entry name" value="Vaccinia Virus protein VP39"/>
    <property type="match status" value="1"/>
</dbReference>
<dbReference type="AlphaFoldDB" id="A0A0A1ZWP4"/>
<dbReference type="EMBL" id="JNAJ01000001">
    <property type="protein sequence ID" value="KGF93830.1"/>
    <property type="molecule type" value="Genomic_DNA"/>
</dbReference>
<dbReference type="InterPro" id="IPR029063">
    <property type="entry name" value="SAM-dependent_MTases_sf"/>
</dbReference>
<evidence type="ECO:0000313" key="1">
    <source>
        <dbReference type="EMBL" id="KGF93830.1"/>
    </source>
</evidence>
<accession>A0A0A1ZWP4</accession>